<evidence type="ECO:0000256" key="3">
    <source>
        <dbReference type="ARBA" id="ARBA00022729"/>
    </source>
</evidence>
<comment type="caution">
    <text evidence="5">The sequence shown here is derived from an EMBL/GenBank/DDBJ whole genome shotgun (WGS) entry which is preliminary data.</text>
</comment>
<evidence type="ECO:0000313" key="6">
    <source>
        <dbReference type="Proteomes" id="UP001151002"/>
    </source>
</evidence>
<dbReference type="Gene3D" id="3.40.190.10">
    <property type="entry name" value="Periplasmic binding protein-like II"/>
    <property type="match status" value="2"/>
</dbReference>
<evidence type="ECO:0000256" key="1">
    <source>
        <dbReference type="ARBA" id="ARBA00004418"/>
    </source>
</evidence>
<reference evidence="5" key="1">
    <citation type="submission" date="2022-11" db="EMBL/GenBank/DDBJ databases">
        <authorList>
            <person name="Somphong A."/>
            <person name="Phongsopitanun W."/>
        </authorList>
    </citation>
    <scope>NUCLEOTIDE SEQUENCE</scope>
    <source>
        <strain evidence="5">Pm04-4</strain>
    </source>
</reference>
<comment type="subcellular location">
    <subcellularLocation>
        <location evidence="1">Periplasm</location>
    </subcellularLocation>
</comment>
<dbReference type="RefSeq" id="WP_267560121.1">
    <property type="nucleotide sequence ID" value="NZ_JAPNTZ010000001.1"/>
</dbReference>
<evidence type="ECO:0000259" key="4">
    <source>
        <dbReference type="Pfam" id="PF09084"/>
    </source>
</evidence>
<proteinExistence type="inferred from homology"/>
<dbReference type="PANTHER" id="PTHR30024:SF47">
    <property type="entry name" value="TAURINE-BINDING PERIPLASMIC PROTEIN"/>
    <property type="match status" value="1"/>
</dbReference>
<comment type="similarity">
    <text evidence="2">Belongs to the bacterial solute-binding protein SsuA/TauA family.</text>
</comment>
<accession>A0ABT4AQ76</accession>
<dbReference type="EMBL" id="JAPNTZ010000001">
    <property type="protein sequence ID" value="MCY1136399.1"/>
    <property type="molecule type" value="Genomic_DNA"/>
</dbReference>
<organism evidence="5 6">
    <name type="scientific">Paractinoplanes pyxinae</name>
    <dbReference type="NCBI Taxonomy" id="2997416"/>
    <lineage>
        <taxon>Bacteria</taxon>
        <taxon>Bacillati</taxon>
        <taxon>Actinomycetota</taxon>
        <taxon>Actinomycetes</taxon>
        <taxon>Micromonosporales</taxon>
        <taxon>Micromonosporaceae</taxon>
        <taxon>Paractinoplanes</taxon>
    </lineage>
</organism>
<protein>
    <submittedName>
        <fullName evidence="5">ABC transporter substrate-binding protein</fullName>
    </submittedName>
</protein>
<gene>
    <name evidence="5" type="ORF">OWR29_00200</name>
</gene>
<sequence>MRAEGEQGSTGYAAAELEGFYAQQGLTFRPTWATSGTVLLQGLVSGDFDVANHGPAQLYDAIGNGACARALRPTQGAACGVIVRTGLHLDTTLPYPRVLTQLRGRTIGVAARGAAQELVLRSLLKDAGLNPDTDVSWVAIGVGAAAASALASGQVDAAMSYSQLETNLAAEGSRYDKLVDLAGSHTLLGAFWQSVAVANCGWADDHHDTVMKFCFALNQGFEALEKDPAAGPRAFAWLGLGPDPGRARILWKTYNMPVVDIPPLNRTNWNHQAKFASGGTAPDISAYVVDGCATA</sequence>
<evidence type="ECO:0000313" key="5">
    <source>
        <dbReference type="EMBL" id="MCY1136399.1"/>
    </source>
</evidence>
<evidence type="ECO:0000256" key="2">
    <source>
        <dbReference type="ARBA" id="ARBA00010742"/>
    </source>
</evidence>
<dbReference type="Pfam" id="PF09084">
    <property type="entry name" value="NMT1"/>
    <property type="match status" value="1"/>
</dbReference>
<name>A0ABT4AQ76_9ACTN</name>
<dbReference type="Proteomes" id="UP001151002">
    <property type="component" value="Unassembled WGS sequence"/>
</dbReference>
<dbReference type="SUPFAM" id="SSF53850">
    <property type="entry name" value="Periplasmic binding protein-like II"/>
    <property type="match status" value="1"/>
</dbReference>
<dbReference type="InterPro" id="IPR015168">
    <property type="entry name" value="SsuA/THI5"/>
</dbReference>
<feature type="domain" description="SsuA/THI5-like" evidence="4">
    <location>
        <begin position="9"/>
        <end position="229"/>
    </location>
</feature>
<keyword evidence="3" id="KW-0732">Signal</keyword>
<keyword evidence="6" id="KW-1185">Reference proteome</keyword>
<dbReference type="PANTHER" id="PTHR30024">
    <property type="entry name" value="ALIPHATIC SULFONATES-BINDING PROTEIN-RELATED"/>
    <property type="match status" value="1"/>
</dbReference>